<dbReference type="RefSeq" id="WP_382404889.1">
    <property type="nucleotide sequence ID" value="NZ_JBHSWH010000001.1"/>
</dbReference>
<protein>
    <submittedName>
        <fullName evidence="2">GIY-YIG nuclease family protein</fullName>
    </submittedName>
</protein>
<name>A0ABW2AIS8_9MICO</name>
<evidence type="ECO:0000313" key="3">
    <source>
        <dbReference type="Proteomes" id="UP001596298"/>
    </source>
</evidence>
<dbReference type="EMBL" id="JBHSWH010000001">
    <property type="protein sequence ID" value="MFC6706852.1"/>
    <property type="molecule type" value="Genomic_DNA"/>
</dbReference>
<feature type="domain" description="Bacteriophage T5 Orf172 DNA-binding" evidence="1">
    <location>
        <begin position="1"/>
        <end position="74"/>
    </location>
</feature>
<sequence>MTRRLEPMDRVRELGGASVPFPFDVHILYFPDDAVTLEAQLHQAFAGRKLNNVNLRREFFFATPAEVKAELEKNVGSLLEYVDATSLGTVPAKPRYLGGQERETFRQRDIARSDPRDELGRRTPDPTWPNKITVLHLFETHSTSCVIPPRTIDRHGDLLALCVRR</sequence>
<accession>A0ABW2AIS8</accession>
<dbReference type="InterPro" id="IPR018306">
    <property type="entry name" value="Phage_T5_Orf172_DNA-bd"/>
</dbReference>
<proteinExistence type="predicted"/>
<evidence type="ECO:0000313" key="2">
    <source>
        <dbReference type="EMBL" id="MFC6706852.1"/>
    </source>
</evidence>
<dbReference type="SMART" id="SM00974">
    <property type="entry name" value="T5orf172"/>
    <property type="match status" value="1"/>
</dbReference>
<reference evidence="3" key="1">
    <citation type="journal article" date="2019" name="Int. J. Syst. Evol. Microbiol.">
        <title>The Global Catalogue of Microorganisms (GCM) 10K type strain sequencing project: providing services to taxonomists for standard genome sequencing and annotation.</title>
        <authorList>
            <consortium name="The Broad Institute Genomics Platform"/>
            <consortium name="The Broad Institute Genome Sequencing Center for Infectious Disease"/>
            <person name="Wu L."/>
            <person name="Ma J."/>
        </authorList>
    </citation>
    <scope>NUCLEOTIDE SEQUENCE [LARGE SCALE GENOMIC DNA]</scope>
    <source>
        <strain evidence="3">CCUG 58127</strain>
    </source>
</reference>
<dbReference type="Pfam" id="PF13455">
    <property type="entry name" value="MUG113"/>
    <property type="match status" value="1"/>
</dbReference>
<dbReference type="Proteomes" id="UP001596298">
    <property type="component" value="Unassembled WGS sequence"/>
</dbReference>
<gene>
    <name evidence="2" type="ORF">ACFQDH_16720</name>
</gene>
<organism evidence="2 3">
    <name type="scientific">Flexivirga alba</name>
    <dbReference type="NCBI Taxonomy" id="702742"/>
    <lineage>
        <taxon>Bacteria</taxon>
        <taxon>Bacillati</taxon>
        <taxon>Actinomycetota</taxon>
        <taxon>Actinomycetes</taxon>
        <taxon>Micrococcales</taxon>
        <taxon>Dermacoccaceae</taxon>
        <taxon>Flexivirga</taxon>
    </lineage>
</organism>
<keyword evidence="3" id="KW-1185">Reference proteome</keyword>
<comment type="caution">
    <text evidence="2">The sequence shown here is derived from an EMBL/GenBank/DDBJ whole genome shotgun (WGS) entry which is preliminary data.</text>
</comment>
<evidence type="ECO:0000259" key="1">
    <source>
        <dbReference type="SMART" id="SM00974"/>
    </source>
</evidence>